<dbReference type="Proteomes" id="UP000024635">
    <property type="component" value="Unassembled WGS sequence"/>
</dbReference>
<accession>A0A016TEE4</accession>
<keyword evidence="2" id="KW-1185">Reference proteome</keyword>
<name>A0A016TEE4_9BILA</name>
<protein>
    <submittedName>
        <fullName evidence="1">Uncharacterized protein</fullName>
    </submittedName>
</protein>
<evidence type="ECO:0000313" key="2">
    <source>
        <dbReference type="Proteomes" id="UP000024635"/>
    </source>
</evidence>
<reference evidence="2" key="1">
    <citation type="journal article" date="2015" name="Nat. Genet.">
        <title>The genome and transcriptome of the zoonotic hookworm Ancylostoma ceylanicum identify infection-specific gene families.</title>
        <authorList>
            <person name="Schwarz E.M."/>
            <person name="Hu Y."/>
            <person name="Antoshechkin I."/>
            <person name="Miller M.M."/>
            <person name="Sternberg P.W."/>
            <person name="Aroian R.V."/>
        </authorList>
    </citation>
    <scope>NUCLEOTIDE SEQUENCE</scope>
    <source>
        <strain evidence="2">HY135</strain>
    </source>
</reference>
<gene>
    <name evidence="1" type="primary">Acey_s0111.g237</name>
    <name evidence="1" type="ORF">Y032_0111g237</name>
</gene>
<dbReference type="AlphaFoldDB" id="A0A016TEE4"/>
<sequence length="77" mass="8575">MDLDLLSYLMIYLQTKTITCKTKLSISADLCLKLISRALKLTPSNPQGQSKPLDPDASLRLPRVNVLTLVLKMGKFV</sequence>
<evidence type="ECO:0000313" key="1">
    <source>
        <dbReference type="EMBL" id="EYC00993.1"/>
    </source>
</evidence>
<organism evidence="1 2">
    <name type="scientific">Ancylostoma ceylanicum</name>
    <dbReference type="NCBI Taxonomy" id="53326"/>
    <lineage>
        <taxon>Eukaryota</taxon>
        <taxon>Metazoa</taxon>
        <taxon>Ecdysozoa</taxon>
        <taxon>Nematoda</taxon>
        <taxon>Chromadorea</taxon>
        <taxon>Rhabditida</taxon>
        <taxon>Rhabditina</taxon>
        <taxon>Rhabditomorpha</taxon>
        <taxon>Strongyloidea</taxon>
        <taxon>Ancylostomatidae</taxon>
        <taxon>Ancylostomatinae</taxon>
        <taxon>Ancylostoma</taxon>
    </lineage>
</organism>
<dbReference type="OrthoDB" id="426718at2759"/>
<dbReference type="EMBL" id="JARK01001447">
    <property type="protein sequence ID" value="EYC00993.1"/>
    <property type="molecule type" value="Genomic_DNA"/>
</dbReference>
<comment type="caution">
    <text evidence="1">The sequence shown here is derived from an EMBL/GenBank/DDBJ whole genome shotgun (WGS) entry which is preliminary data.</text>
</comment>
<proteinExistence type="predicted"/>